<gene>
    <name evidence="3" type="ORF">AWB64_02621</name>
</gene>
<protein>
    <submittedName>
        <fullName evidence="3">NIPSNAP family protein</fullName>
    </submittedName>
</protein>
<evidence type="ECO:0000256" key="1">
    <source>
        <dbReference type="ARBA" id="ARBA00005291"/>
    </source>
</evidence>
<dbReference type="EMBL" id="FCOC02000006">
    <property type="protein sequence ID" value="SAL30053.1"/>
    <property type="molecule type" value="Genomic_DNA"/>
</dbReference>
<reference evidence="3 4" key="1">
    <citation type="submission" date="2016-01" db="EMBL/GenBank/DDBJ databases">
        <authorList>
            <person name="Oliw E.H."/>
        </authorList>
    </citation>
    <scope>NUCLEOTIDE SEQUENCE [LARGE SCALE GENOMIC DNA]</scope>
    <source>
        <strain evidence="3">LMG 22029</strain>
    </source>
</reference>
<dbReference type="InterPro" id="IPR012577">
    <property type="entry name" value="NIPSNAP"/>
</dbReference>
<sequence>MFVEERIYTIIPGKTPDFLKLYEEEGMAIQARHLPAMVGYYSSDIGTLNLIVHLWAFDDINQRVALRAQMVADPDWQDYLKKLMPLILHQESRILRPASFFEGRLQTIIDAGKKKLNAQPA</sequence>
<evidence type="ECO:0000313" key="4">
    <source>
        <dbReference type="Proteomes" id="UP000054893"/>
    </source>
</evidence>
<organism evidence="3 4">
    <name type="scientific">Caballeronia sordidicola</name>
    <name type="common">Burkholderia sordidicola</name>
    <dbReference type="NCBI Taxonomy" id="196367"/>
    <lineage>
        <taxon>Bacteria</taxon>
        <taxon>Pseudomonadati</taxon>
        <taxon>Pseudomonadota</taxon>
        <taxon>Betaproteobacteria</taxon>
        <taxon>Burkholderiales</taxon>
        <taxon>Burkholderiaceae</taxon>
        <taxon>Caballeronia</taxon>
    </lineage>
</organism>
<dbReference type="Gene3D" id="3.30.70.100">
    <property type="match status" value="1"/>
</dbReference>
<dbReference type="InterPro" id="IPR011008">
    <property type="entry name" value="Dimeric_a/b-barrel"/>
</dbReference>
<dbReference type="AlphaFoldDB" id="A0A158GDR4"/>
<dbReference type="InterPro" id="IPR051557">
    <property type="entry name" value="NipSnap_domain"/>
</dbReference>
<evidence type="ECO:0000313" key="3">
    <source>
        <dbReference type="EMBL" id="SAL30053.1"/>
    </source>
</evidence>
<proteinExistence type="inferred from homology"/>
<feature type="domain" description="NIPSNAP" evidence="2">
    <location>
        <begin position="3"/>
        <end position="100"/>
    </location>
</feature>
<accession>A0A158GDR4</accession>
<dbReference type="PANTHER" id="PTHR21017:SF17">
    <property type="entry name" value="PROTEIN NIPSNAP"/>
    <property type="match status" value="1"/>
</dbReference>
<comment type="similarity">
    <text evidence="1">Belongs to the NipSnap family.</text>
</comment>
<dbReference type="RefSeq" id="WP_060819446.1">
    <property type="nucleotide sequence ID" value="NZ_FCOC02000006.1"/>
</dbReference>
<evidence type="ECO:0000259" key="2">
    <source>
        <dbReference type="Pfam" id="PF07978"/>
    </source>
</evidence>
<dbReference type="SUPFAM" id="SSF54909">
    <property type="entry name" value="Dimeric alpha+beta barrel"/>
    <property type="match status" value="1"/>
</dbReference>
<dbReference type="Pfam" id="PF07978">
    <property type="entry name" value="NIPSNAP"/>
    <property type="match status" value="1"/>
</dbReference>
<dbReference type="OrthoDB" id="8905985at2"/>
<dbReference type="PANTHER" id="PTHR21017">
    <property type="entry name" value="NIPSNAP-RELATED"/>
    <property type="match status" value="1"/>
</dbReference>
<name>A0A158GDR4_CABSO</name>
<dbReference type="Proteomes" id="UP000054893">
    <property type="component" value="Unassembled WGS sequence"/>
</dbReference>